<comment type="similarity">
    <text evidence="1">Belongs to the 'GDSL' lipolytic enzyme family.</text>
</comment>
<dbReference type="InterPro" id="IPR036514">
    <property type="entry name" value="SGNH_hydro_sf"/>
</dbReference>
<protein>
    <submittedName>
        <fullName evidence="6">Uncharacterized protein</fullName>
    </submittedName>
</protein>
<keyword evidence="4" id="KW-0325">Glycoprotein</keyword>
<dbReference type="Proteomes" id="UP001632038">
    <property type="component" value="Unassembled WGS sequence"/>
</dbReference>
<dbReference type="PANTHER" id="PTHR22835:SF158">
    <property type="entry name" value="GDSL ESTERASE_LIPASE LIP-4-LIKE ISOFORM X1"/>
    <property type="match status" value="1"/>
</dbReference>
<evidence type="ECO:0000256" key="5">
    <source>
        <dbReference type="SAM" id="SignalP"/>
    </source>
</evidence>
<keyword evidence="7" id="KW-1185">Reference proteome</keyword>
<evidence type="ECO:0000256" key="4">
    <source>
        <dbReference type="ARBA" id="ARBA00023180"/>
    </source>
</evidence>
<proteinExistence type="inferred from homology"/>
<evidence type="ECO:0000256" key="1">
    <source>
        <dbReference type="ARBA" id="ARBA00008668"/>
    </source>
</evidence>
<evidence type="ECO:0000256" key="2">
    <source>
        <dbReference type="ARBA" id="ARBA00022729"/>
    </source>
</evidence>
<reference evidence="7" key="1">
    <citation type="journal article" date="2024" name="IScience">
        <title>Strigolactones Initiate the Formation of Haustorium-like Structures in Castilleja.</title>
        <authorList>
            <person name="Buerger M."/>
            <person name="Peterson D."/>
            <person name="Chory J."/>
        </authorList>
    </citation>
    <scope>NUCLEOTIDE SEQUENCE [LARGE SCALE GENOMIC DNA]</scope>
</reference>
<accession>A0ABD3DU24</accession>
<dbReference type="InterPro" id="IPR035669">
    <property type="entry name" value="SGNH_plant_lipase-like"/>
</dbReference>
<evidence type="ECO:0000313" key="7">
    <source>
        <dbReference type="Proteomes" id="UP001632038"/>
    </source>
</evidence>
<sequence length="390" mass="42608">MNKLSVNSSLQFLALIICLPFVLSQKCSSKVKPAIFVFGDANFDTGGFAAVSGLLDGPPYGRIFPDGQLTGRTSDGKLVIDLICENLGTKYISAYLDALDQPDFGSGASFAILGACALESDYPARYINIDLPDQLNQFKLFHNRSTGEVKSKNPKLISPLKKNPTYFTDALYAIDMGRNDVTYASLIKTHDQVTNMIPSMINEIRKAISDIYDLGGRKIVVFSVEPVGCSPAQLAAKRKQKEILDKNNCIKSLNDAAIKFNAGLKDLCKGLQSQMKDATIVFVDVYSIKNDLIANYKSYGFDKPLTACCGYGGGAYNFDPNGNKTCWTKEYNNLCKPSEKYISWDGIHYTEAANRFVADKIISTNYSTPAVKLSDLFCSSGGKGKSATKT</sequence>
<organism evidence="6 7">
    <name type="scientific">Castilleja foliolosa</name>
    <dbReference type="NCBI Taxonomy" id="1961234"/>
    <lineage>
        <taxon>Eukaryota</taxon>
        <taxon>Viridiplantae</taxon>
        <taxon>Streptophyta</taxon>
        <taxon>Embryophyta</taxon>
        <taxon>Tracheophyta</taxon>
        <taxon>Spermatophyta</taxon>
        <taxon>Magnoliopsida</taxon>
        <taxon>eudicotyledons</taxon>
        <taxon>Gunneridae</taxon>
        <taxon>Pentapetalae</taxon>
        <taxon>asterids</taxon>
        <taxon>lamiids</taxon>
        <taxon>Lamiales</taxon>
        <taxon>Orobanchaceae</taxon>
        <taxon>Pedicularideae</taxon>
        <taxon>Castillejinae</taxon>
        <taxon>Castilleja</taxon>
    </lineage>
</organism>
<evidence type="ECO:0000313" key="6">
    <source>
        <dbReference type="EMBL" id="KAL3645359.1"/>
    </source>
</evidence>
<dbReference type="Gene3D" id="3.40.50.1110">
    <property type="entry name" value="SGNH hydrolase"/>
    <property type="match status" value="1"/>
</dbReference>
<dbReference type="PANTHER" id="PTHR22835">
    <property type="entry name" value="ZINC FINGER FYVE DOMAIN CONTAINING PROTEIN"/>
    <property type="match status" value="1"/>
</dbReference>
<feature type="signal peptide" evidence="5">
    <location>
        <begin position="1"/>
        <end position="24"/>
    </location>
</feature>
<dbReference type="AlphaFoldDB" id="A0ABD3DU24"/>
<dbReference type="GO" id="GO:0016787">
    <property type="term" value="F:hydrolase activity"/>
    <property type="evidence" value="ECO:0007669"/>
    <property type="project" value="UniProtKB-KW"/>
</dbReference>
<comment type="caution">
    <text evidence="6">The sequence shown here is derived from an EMBL/GenBank/DDBJ whole genome shotgun (WGS) entry which is preliminary data.</text>
</comment>
<feature type="chain" id="PRO_5044824432" evidence="5">
    <location>
        <begin position="25"/>
        <end position="390"/>
    </location>
</feature>
<name>A0ABD3DU24_9LAMI</name>
<dbReference type="Pfam" id="PF00657">
    <property type="entry name" value="Lipase_GDSL"/>
    <property type="match status" value="1"/>
</dbReference>
<dbReference type="EMBL" id="JAVIJP010000013">
    <property type="protein sequence ID" value="KAL3645359.1"/>
    <property type="molecule type" value="Genomic_DNA"/>
</dbReference>
<evidence type="ECO:0000256" key="3">
    <source>
        <dbReference type="ARBA" id="ARBA00022801"/>
    </source>
</evidence>
<dbReference type="SUPFAM" id="SSF52266">
    <property type="entry name" value="SGNH hydrolase"/>
    <property type="match status" value="1"/>
</dbReference>
<dbReference type="CDD" id="cd01837">
    <property type="entry name" value="SGNH_plant_lipase_like"/>
    <property type="match status" value="1"/>
</dbReference>
<dbReference type="InterPro" id="IPR001087">
    <property type="entry name" value="GDSL"/>
</dbReference>
<keyword evidence="2 5" id="KW-0732">Signal</keyword>
<gene>
    <name evidence="6" type="ORF">CASFOL_010539</name>
</gene>
<keyword evidence="3" id="KW-0378">Hydrolase</keyword>